<dbReference type="Proteomes" id="UP001595847">
    <property type="component" value="Unassembled WGS sequence"/>
</dbReference>
<dbReference type="RefSeq" id="WP_378538320.1">
    <property type="nucleotide sequence ID" value="NZ_JBHSBH010000019.1"/>
</dbReference>
<dbReference type="PRINTS" id="PR00793">
    <property type="entry name" value="PROAMNOPTASE"/>
</dbReference>
<evidence type="ECO:0000313" key="9">
    <source>
        <dbReference type="EMBL" id="MFC3999726.1"/>
    </source>
</evidence>
<dbReference type="PANTHER" id="PTHR43798">
    <property type="entry name" value="MONOACYLGLYCEROL LIPASE"/>
    <property type="match status" value="1"/>
</dbReference>
<dbReference type="GO" id="GO:0016787">
    <property type="term" value="F:hydrolase activity"/>
    <property type="evidence" value="ECO:0007669"/>
    <property type="project" value="UniProtKB-KW"/>
</dbReference>
<evidence type="ECO:0000256" key="5">
    <source>
        <dbReference type="ARBA" id="ARBA00022801"/>
    </source>
</evidence>
<dbReference type="InterPro" id="IPR029058">
    <property type="entry name" value="AB_hydrolase_fold"/>
</dbReference>
<dbReference type="InterPro" id="IPR000073">
    <property type="entry name" value="AB_hydrolase_1"/>
</dbReference>
<dbReference type="InterPro" id="IPR005945">
    <property type="entry name" value="Pro_imino_pep"/>
</dbReference>
<evidence type="ECO:0000256" key="7">
    <source>
        <dbReference type="PIRNR" id="PIRNR005539"/>
    </source>
</evidence>
<dbReference type="EC" id="3.4.11.5" evidence="3"/>
<evidence type="ECO:0000259" key="8">
    <source>
        <dbReference type="Pfam" id="PF00561"/>
    </source>
</evidence>
<evidence type="ECO:0000256" key="2">
    <source>
        <dbReference type="ARBA" id="ARBA00010088"/>
    </source>
</evidence>
<comment type="caution">
    <text evidence="9">The sequence shown here is derived from an EMBL/GenBank/DDBJ whole genome shotgun (WGS) entry which is preliminary data.</text>
</comment>
<sequence>MPRTPTARGTVPFGDYATWYRVTGTPGGDRPAVVVLHGGPGGTHDYLLGLADLAEAGWPVVHYDQLGNGGSTSLPDADPGFWTPQMFNDELGNLLSRLGIAGDYVLFGHSWGGLLAVVHASHRPPGLRGLVVANSPASYPEWLKELKVLRDLLPAGINETLLAHEAAGTTDTREYFNAMMVFYNRHVLRMDPWPREFMATFMDTFSNPTVYQTMNGPCEFHVIGTLKDWGVVDVLPRISTPTLVISGRHDEVTPNSWRPFHDLIPGARAHTFEESSHSPHLEEPERFAEVMIEFLTSLE</sequence>
<evidence type="ECO:0000256" key="4">
    <source>
        <dbReference type="ARBA" id="ARBA00021843"/>
    </source>
</evidence>
<gene>
    <name evidence="9" type="ORF">ACFOVU_27685</name>
</gene>
<evidence type="ECO:0000256" key="1">
    <source>
        <dbReference type="ARBA" id="ARBA00001585"/>
    </source>
</evidence>
<evidence type="ECO:0000256" key="6">
    <source>
        <dbReference type="ARBA" id="ARBA00029605"/>
    </source>
</evidence>
<comment type="catalytic activity">
    <reaction evidence="1">
        <text>Release of N-terminal proline from a peptide.</text>
        <dbReference type="EC" id="3.4.11.5"/>
    </reaction>
</comment>
<feature type="domain" description="AB hydrolase-1" evidence="8">
    <location>
        <begin position="31"/>
        <end position="284"/>
    </location>
</feature>
<dbReference type="InterPro" id="IPR050266">
    <property type="entry name" value="AB_hydrolase_sf"/>
</dbReference>
<dbReference type="Gene3D" id="3.40.50.1820">
    <property type="entry name" value="alpha/beta hydrolase"/>
    <property type="match status" value="1"/>
</dbReference>
<dbReference type="SUPFAM" id="SSF53474">
    <property type="entry name" value="alpha/beta-Hydrolases"/>
    <property type="match status" value="1"/>
</dbReference>
<dbReference type="PANTHER" id="PTHR43798:SF20">
    <property type="entry name" value="2-SUCCINYL-6-HYDROXY-2,4-CYCLOHEXADIENE-1-CARBOXYLATE SYNTHASE-RELATED"/>
    <property type="match status" value="1"/>
</dbReference>
<keyword evidence="5 7" id="KW-0378">Hydrolase</keyword>
<proteinExistence type="inferred from homology"/>
<protein>
    <recommendedName>
        <fullName evidence="4">Proline iminopeptidase</fullName>
        <ecNumber evidence="3">3.4.11.5</ecNumber>
    </recommendedName>
    <alternativeName>
        <fullName evidence="6">Prolyl aminopeptidase</fullName>
    </alternativeName>
</protein>
<comment type="similarity">
    <text evidence="2 7">Belongs to the peptidase S33 family.</text>
</comment>
<reference evidence="10" key="1">
    <citation type="journal article" date="2019" name="Int. J. Syst. Evol. Microbiol.">
        <title>The Global Catalogue of Microorganisms (GCM) 10K type strain sequencing project: providing services to taxonomists for standard genome sequencing and annotation.</title>
        <authorList>
            <consortium name="The Broad Institute Genomics Platform"/>
            <consortium name="The Broad Institute Genome Sequencing Center for Infectious Disease"/>
            <person name="Wu L."/>
            <person name="Ma J."/>
        </authorList>
    </citation>
    <scope>NUCLEOTIDE SEQUENCE [LARGE SCALE GENOMIC DNA]</scope>
    <source>
        <strain evidence="10">TBRC 1826</strain>
    </source>
</reference>
<dbReference type="InterPro" id="IPR002410">
    <property type="entry name" value="Peptidase_S33"/>
</dbReference>
<evidence type="ECO:0000313" key="10">
    <source>
        <dbReference type="Proteomes" id="UP001595847"/>
    </source>
</evidence>
<dbReference type="Pfam" id="PF00561">
    <property type="entry name" value="Abhydrolase_1"/>
    <property type="match status" value="1"/>
</dbReference>
<dbReference type="NCBIfam" id="TIGR01250">
    <property type="entry name" value="pro_imino_pep_2"/>
    <property type="match status" value="1"/>
</dbReference>
<dbReference type="PIRSF" id="PIRSF005539">
    <property type="entry name" value="Pept_S33_TRI_F1"/>
    <property type="match status" value="1"/>
</dbReference>
<evidence type="ECO:0000256" key="3">
    <source>
        <dbReference type="ARBA" id="ARBA00012568"/>
    </source>
</evidence>
<dbReference type="EMBL" id="JBHSBH010000019">
    <property type="protein sequence ID" value="MFC3999726.1"/>
    <property type="molecule type" value="Genomic_DNA"/>
</dbReference>
<accession>A0ABV8FU98</accession>
<keyword evidence="10" id="KW-1185">Reference proteome</keyword>
<name>A0ABV8FU98_9ACTN</name>
<organism evidence="9 10">
    <name type="scientific">Nocardiopsis sediminis</name>
    <dbReference type="NCBI Taxonomy" id="1778267"/>
    <lineage>
        <taxon>Bacteria</taxon>
        <taxon>Bacillati</taxon>
        <taxon>Actinomycetota</taxon>
        <taxon>Actinomycetes</taxon>
        <taxon>Streptosporangiales</taxon>
        <taxon>Nocardiopsidaceae</taxon>
        <taxon>Nocardiopsis</taxon>
    </lineage>
</organism>